<evidence type="ECO:0000313" key="1">
    <source>
        <dbReference type="EMBL" id="TDE11485.1"/>
    </source>
</evidence>
<keyword evidence="1" id="KW-0808">Transferase</keyword>
<keyword evidence="2" id="KW-1185">Reference proteome</keyword>
<dbReference type="Pfam" id="PF08843">
    <property type="entry name" value="AbiEii"/>
    <property type="match status" value="1"/>
</dbReference>
<evidence type="ECO:0000313" key="2">
    <source>
        <dbReference type="Proteomes" id="UP000294739"/>
    </source>
</evidence>
<proteinExistence type="predicted"/>
<dbReference type="InParanoid" id="A0A4R5DKW7"/>
<dbReference type="RefSeq" id="WP_131893736.1">
    <property type="nucleotide sequence ID" value="NZ_SMKZ01000010.1"/>
</dbReference>
<accession>A0A4R5DKW7</accession>
<dbReference type="Proteomes" id="UP000294739">
    <property type="component" value="Unassembled WGS sequence"/>
</dbReference>
<reference evidence="1 2" key="1">
    <citation type="submission" date="2019-03" db="EMBL/GenBank/DDBJ databases">
        <title>Draft genome sequences of novel Actinobacteria.</title>
        <authorList>
            <person name="Sahin N."/>
            <person name="Ay H."/>
            <person name="Saygin H."/>
        </authorList>
    </citation>
    <scope>NUCLEOTIDE SEQUENCE [LARGE SCALE GENOMIC DNA]</scope>
    <source>
        <strain evidence="1 2">5K138</strain>
    </source>
</reference>
<name>A0A4R5DKW7_9ACTN</name>
<dbReference type="OrthoDB" id="9808443at2"/>
<gene>
    <name evidence="1" type="ORF">E1269_09485</name>
</gene>
<dbReference type="EMBL" id="SMKZ01000010">
    <property type="protein sequence ID" value="TDE11485.1"/>
    <property type="molecule type" value="Genomic_DNA"/>
</dbReference>
<protein>
    <submittedName>
        <fullName evidence="1">Nucleotidyl transferase AbiEii/AbiGii toxin family protein</fullName>
    </submittedName>
</protein>
<dbReference type="GO" id="GO:0016740">
    <property type="term" value="F:transferase activity"/>
    <property type="evidence" value="ECO:0007669"/>
    <property type="project" value="UniProtKB-KW"/>
</dbReference>
<comment type="caution">
    <text evidence="1">The sequence shown here is derived from an EMBL/GenBank/DDBJ whole genome shotgun (WGS) entry which is preliminary data.</text>
</comment>
<dbReference type="AlphaFoldDB" id="A0A4R5DKW7"/>
<sequence length="301" mass="33206">MTTSPGRRPTRATAGGRAYLDLRRHARATGRDTGEVLQLYVLEGFLDRLRTSPLADRLILKGGVLLAAFDTRRPTRDIDVAALDLDRDAQSVLHALGRVAAVHVDDGLAFDHGAATATAIRDDELYGGIRVTMPCSLDRARMRFHVDVNVGDPIWPAPRPIELPRLLGGSIRLLGYPLSMVFAEKLVTAAERGAANTRWRDFADVYLLSRRHDQDGTELVVAIRRVAEHRGTELHRATVDLDGFADLAQSRWRAWRNRLGLDDRLPESFAEVLGEVDAFAAAALDGSAAGRHWSGVARHWT</sequence>
<dbReference type="InterPro" id="IPR014942">
    <property type="entry name" value="AbiEii"/>
</dbReference>
<organism evidence="1 2">
    <name type="scientific">Jiangella asiatica</name>
    <dbReference type="NCBI Taxonomy" id="2530372"/>
    <lineage>
        <taxon>Bacteria</taxon>
        <taxon>Bacillati</taxon>
        <taxon>Actinomycetota</taxon>
        <taxon>Actinomycetes</taxon>
        <taxon>Jiangellales</taxon>
        <taxon>Jiangellaceae</taxon>
        <taxon>Jiangella</taxon>
    </lineage>
</organism>